<gene>
    <name evidence="2" type="ORF">SAMN02982931_04586</name>
</gene>
<evidence type="ECO:0000313" key="3">
    <source>
        <dbReference type="Proteomes" id="UP000199071"/>
    </source>
</evidence>
<proteinExistence type="predicted"/>
<evidence type="ECO:0000259" key="1">
    <source>
        <dbReference type="Pfam" id="PF04717"/>
    </source>
</evidence>
<evidence type="ECO:0000313" key="2">
    <source>
        <dbReference type="EMBL" id="SDB57588.1"/>
    </source>
</evidence>
<dbReference type="NCBIfam" id="TIGR01644">
    <property type="entry name" value="phage_P2_V"/>
    <property type="match status" value="1"/>
</dbReference>
<dbReference type="Gene3D" id="2.40.50.230">
    <property type="entry name" value="Gp5 N-terminal domain"/>
    <property type="match status" value="1"/>
</dbReference>
<dbReference type="STRING" id="665467.SAMN02982931_04586"/>
<dbReference type="Proteomes" id="UP000199071">
    <property type="component" value="Unassembled WGS sequence"/>
</dbReference>
<dbReference type="InterPro" id="IPR013046">
    <property type="entry name" value="GpV/Gp45"/>
</dbReference>
<dbReference type="EMBL" id="FMXQ01000013">
    <property type="protein sequence ID" value="SDB57588.1"/>
    <property type="molecule type" value="Genomic_DNA"/>
</dbReference>
<feature type="domain" description="Gp5/Type VI secretion system Vgr protein OB-fold" evidence="1">
    <location>
        <begin position="51"/>
        <end position="123"/>
    </location>
</feature>
<keyword evidence="3" id="KW-1185">Reference proteome</keyword>
<sequence>MNWLDRAIGAVAPGAALRRARQRQMLGLVREIVEIIARVAELERRIAGMVRHGTVEEVDPARHRVRLNFGNDVDGDPFLSPWIPYAQVAGALKIHAPPSKGQQFSLLAPAGDWQQGVALPFTWSNQNPSPSESGNENVLTFGDARISVKDDRLAIDVGGVALNITGDGVTISGGEVTHDGKNIGATHIHGGIVVGSSKTDVPAN</sequence>
<dbReference type="Pfam" id="PF04717">
    <property type="entry name" value="Phage_base_V"/>
    <property type="match status" value="1"/>
</dbReference>
<name>A0A1G6EJN6_9HYPH</name>
<protein>
    <submittedName>
        <fullName evidence="2">Phage baseplate assembly protein V</fullName>
    </submittedName>
</protein>
<reference evidence="2 3" key="1">
    <citation type="submission" date="2016-10" db="EMBL/GenBank/DDBJ databases">
        <authorList>
            <person name="de Groot N.N."/>
        </authorList>
    </citation>
    <scope>NUCLEOTIDE SEQUENCE [LARGE SCALE GENOMIC DNA]</scope>
    <source>
        <strain evidence="2 3">ATCC 35022</strain>
    </source>
</reference>
<dbReference type="InterPro" id="IPR037026">
    <property type="entry name" value="Vgr_OB-fold_dom_sf"/>
</dbReference>
<dbReference type="InterPro" id="IPR006531">
    <property type="entry name" value="Gp5/Vgr_OB"/>
</dbReference>
<dbReference type="AlphaFoldDB" id="A0A1G6EJN6"/>
<accession>A0A1G6EJN6</accession>
<organism evidence="2 3">
    <name type="scientific">Bauldia litoralis</name>
    <dbReference type="NCBI Taxonomy" id="665467"/>
    <lineage>
        <taxon>Bacteria</taxon>
        <taxon>Pseudomonadati</taxon>
        <taxon>Pseudomonadota</taxon>
        <taxon>Alphaproteobacteria</taxon>
        <taxon>Hyphomicrobiales</taxon>
        <taxon>Kaistiaceae</taxon>
        <taxon>Bauldia</taxon>
    </lineage>
</organism>